<dbReference type="InterPro" id="IPR055713">
    <property type="entry name" value="DUF7289"/>
</dbReference>
<dbReference type="RefSeq" id="WP_160066905.1">
    <property type="nucleotide sequence ID" value="NZ_WUYX01000069.1"/>
</dbReference>
<keyword evidence="1" id="KW-1133">Transmembrane helix</keyword>
<dbReference type="Pfam" id="PF23960">
    <property type="entry name" value="DUF7289"/>
    <property type="match status" value="1"/>
</dbReference>
<protein>
    <submittedName>
        <fullName evidence="2">Uncharacterized protein</fullName>
    </submittedName>
</protein>
<evidence type="ECO:0000256" key="1">
    <source>
        <dbReference type="SAM" id="Phobius"/>
    </source>
</evidence>
<keyword evidence="1" id="KW-0812">Transmembrane</keyword>
<name>A0A6B0VR61_9EURY</name>
<keyword evidence="1" id="KW-0472">Membrane</keyword>
<comment type="caution">
    <text evidence="2">The sequence shown here is derived from an EMBL/GenBank/DDBJ whole genome shotgun (WGS) entry which is preliminary data.</text>
</comment>
<feature type="transmembrane region" description="Helical" evidence="1">
    <location>
        <begin position="22"/>
        <end position="41"/>
    </location>
</feature>
<accession>A0A6B0VR61</accession>
<reference evidence="2 3" key="1">
    <citation type="submission" date="2020-01" db="EMBL/GenBank/DDBJ databases">
        <title>Natronorubrum sp. JWXQ-INN 674 isolated from Inner Mongolia Autonomous Region of China.</title>
        <authorList>
            <person name="Xue Q."/>
        </authorList>
    </citation>
    <scope>NUCLEOTIDE SEQUENCE [LARGE SCALE GENOMIC DNA]</scope>
    <source>
        <strain evidence="2 3">JWXQ-INN-674</strain>
    </source>
</reference>
<dbReference type="Proteomes" id="UP000434101">
    <property type="component" value="Unassembled WGS sequence"/>
</dbReference>
<sequence length="267" mass="29190">MINRRTEPATESWTDDRGVTEVLAFILVFATIFGSIGLLYMTGFQAMSDYQEVEQQVNAERAMDALADNFNDVIRYDGVNQRYGELALREGTVTTGDSGTKLDIIIEDIDGDVIEIGDNDRFAHYSDDATVDLGEFSYTSDGSTIAYEGGGLVRSDDSGEWSTVSKQPQLNCGDNAATISLVAVSSESRSLQSSEGLGVTMSVENRTTKVYNDVEDVTIEIDESETEYDAAWKSTLENWGGSETLEETCELGGGQLVVTFVEVDIDY</sequence>
<evidence type="ECO:0000313" key="3">
    <source>
        <dbReference type="Proteomes" id="UP000434101"/>
    </source>
</evidence>
<gene>
    <name evidence="2" type="ORF">GS429_18405</name>
</gene>
<dbReference type="EMBL" id="WUYX01000069">
    <property type="protein sequence ID" value="MXV63998.1"/>
    <property type="molecule type" value="Genomic_DNA"/>
</dbReference>
<evidence type="ECO:0000313" key="2">
    <source>
        <dbReference type="EMBL" id="MXV63998.1"/>
    </source>
</evidence>
<dbReference type="AlphaFoldDB" id="A0A6B0VR61"/>
<keyword evidence="3" id="KW-1185">Reference proteome</keyword>
<dbReference type="OrthoDB" id="118051at2157"/>
<proteinExistence type="predicted"/>
<organism evidence="2 3">
    <name type="scientific">Natronorubrum halalkaliphilum</name>
    <dbReference type="NCBI Taxonomy" id="2691917"/>
    <lineage>
        <taxon>Archaea</taxon>
        <taxon>Methanobacteriati</taxon>
        <taxon>Methanobacteriota</taxon>
        <taxon>Stenosarchaea group</taxon>
        <taxon>Halobacteria</taxon>
        <taxon>Halobacteriales</taxon>
        <taxon>Natrialbaceae</taxon>
        <taxon>Natronorubrum</taxon>
    </lineage>
</organism>